<feature type="transmembrane region" description="Helical" evidence="7">
    <location>
        <begin position="211"/>
        <end position="232"/>
    </location>
</feature>
<evidence type="ECO:0000256" key="7">
    <source>
        <dbReference type="RuleBase" id="RU363032"/>
    </source>
</evidence>
<evidence type="ECO:0000259" key="8">
    <source>
        <dbReference type="PROSITE" id="PS50928"/>
    </source>
</evidence>
<evidence type="ECO:0000313" key="9">
    <source>
        <dbReference type="EMBL" id="GLQ57658.1"/>
    </source>
</evidence>
<organism evidence="9 10">
    <name type="scientific">Devosia nitrariae</name>
    <dbReference type="NCBI Taxonomy" id="2071872"/>
    <lineage>
        <taxon>Bacteria</taxon>
        <taxon>Pseudomonadati</taxon>
        <taxon>Pseudomonadota</taxon>
        <taxon>Alphaproteobacteria</taxon>
        <taxon>Hyphomicrobiales</taxon>
        <taxon>Devosiaceae</taxon>
        <taxon>Devosia</taxon>
    </lineage>
</organism>
<evidence type="ECO:0000256" key="6">
    <source>
        <dbReference type="ARBA" id="ARBA00023136"/>
    </source>
</evidence>
<reference evidence="10" key="1">
    <citation type="journal article" date="2019" name="Int. J. Syst. Evol. Microbiol.">
        <title>The Global Catalogue of Microorganisms (GCM) 10K type strain sequencing project: providing services to taxonomists for standard genome sequencing and annotation.</title>
        <authorList>
            <consortium name="The Broad Institute Genomics Platform"/>
            <consortium name="The Broad Institute Genome Sequencing Center for Infectious Disease"/>
            <person name="Wu L."/>
            <person name="Ma J."/>
        </authorList>
    </citation>
    <scope>NUCLEOTIDE SEQUENCE [LARGE SCALE GENOMIC DNA]</scope>
    <source>
        <strain evidence="10">NBRC 112416</strain>
    </source>
</reference>
<keyword evidence="2 7" id="KW-0813">Transport</keyword>
<dbReference type="Pfam" id="PF00528">
    <property type="entry name" value="BPD_transp_1"/>
    <property type="match status" value="1"/>
</dbReference>
<evidence type="ECO:0000256" key="3">
    <source>
        <dbReference type="ARBA" id="ARBA00022475"/>
    </source>
</evidence>
<keyword evidence="6 7" id="KW-0472">Membrane</keyword>
<keyword evidence="10" id="KW-1185">Reference proteome</keyword>
<feature type="domain" description="ABC transmembrane type-1" evidence="8">
    <location>
        <begin position="68"/>
        <end position="280"/>
    </location>
</feature>
<keyword evidence="5 7" id="KW-1133">Transmembrane helix</keyword>
<accession>A0ABQ5WC23</accession>
<dbReference type="Proteomes" id="UP001156691">
    <property type="component" value="Unassembled WGS sequence"/>
</dbReference>
<keyword evidence="3" id="KW-1003">Cell membrane</keyword>
<evidence type="ECO:0000256" key="5">
    <source>
        <dbReference type="ARBA" id="ARBA00022989"/>
    </source>
</evidence>
<sequence length="291" mass="32635">MTIKQQQLLLGTIFLGIPLLWLLVWVVTPIFVVLYLSFTSYDILSAPEWVGTWNFEDLWYDSLYWRAFGNTLYFTAFAMPLGVTLSLLLAMLVNTRLPGAWIYRTIYYLPVVSPLIATALIWILFYEVSTGLFNYLLRFVGISPLPWLSNSATAMPAIIAMSVWKSLGFNMVIFLAALQAIPRELNEAAALDGAGRARQFYSITLPLLRPAMTYVLITTLIGSFQVFAQVYVMTEGGPNNATVTLVHLIYRTAFQNLDFGYASAMAVVLFVILVTASFINLRLVSRGNLYG</sequence>
<dbReference type="SUPFAM" id="SSF161098">
    <property type="entry name" value="MetI-like"/>
    <property type="match status" value="1"/>
</dbReference>
<dbReference type="PROSITE" id="PS50928">
    <property type="entry name" value="ABC_TM1"/>
    <property type="match status" value="1"/>
</dbReference>
<dbReference type="InterPro" id="IPR035906">
    <property type="entry name" value="MetI-like_sf"/>
</dbReference>
<name>A0ABQ5WC23_9HYPH</name>
<dbReference type="InterPro" id="IPR051393">
    <property type="entry name" value="ABC_transporter_permease"/>
</dbReference>
<dbReference type="InterPro" id="IPR000515">
    <property type="entry name" value="MetI-like"/>
</dbReference>
<dbReference type="RefSeq" id="WP_284343037.1">
    <property type="nucleotide sequence ID" value="NZ_BSNS01000024.1"/>
</dbReference>
<protein>
    <submittedName>
        <fullName evidence="9">Bicyclomycin resistance protein</fullName>
    </submittedName>
</protein>
<keyword evidence="4 7" id="KW-0812">Transmembrane</keyword>
<evidence type="ECO:0000256" key="4">
    <source>
        <dbReference type="ARBA" id="ARBA00022692"/>
    </source>
</evidence>
<dbReference type="Gene3D" id="1.10.3720.10">
    <property type="entry name" value="MetI-like"/>
    <property type="match status" value="1"/>
</dbReference>
<comment type="similarity">
    <text evidence="7">Belongs to the binding-protein-dependent transport system permease family.</text>
</comment>
<comment type="subcellular location">
    <subcellularLocation>
        <location evidence="1 7">Cell membrane</location>
        <topology evidence="1 7">Multi-pass membrane protein</topology>
    </subcellularLocation>
</comment>
<comment type="caution">
    <text evidence="9">The sequence shown here is derived from an EMBL/GenBank/DDBJ whole genome shotgun (WGS) entry which is preliminary data.</text>
</comment>
<evidence type="ECO:0000256" key="2">
    <source>
        <dbReference type="ARBA" id="ARBA00022448"/>
    </source>
</evidence>
<dbReference type="EMBL" id="BSNS01000024">
    <property type="protein sequence ID" value="GLQ57658.1"/>
    <property type="molecule type" value="Genomic_DNA"/>
</dbReference>
<evidence type="ECO:0000256" key="1">
    <source>
        <dbReference type="ARBA" id="ARBA00004651"/>
    </source>
</evidence>
<feature type="transmembrane region" description="Helical" evidence="7">
    <location>
        <begin position="259"/>
        <end position="281"/>
    </location>
</feature>
<dbReference type="CDD" id="cd06261">
    <property type="entry name" value="TM_PBP2"/>
    <property type="match status" value="1"/>
</dbReference>
<dbReference type="PANTHER" id="PTHR30193:SF37">
    <property type="entry name" value="INNER MEMBRANE ABC TRANSPORTER PERMEASE PROTEIN YCJO"/>
    <property type="match status" value="1"/>
</dbReference>
<feature type="transmembrane region" description="Helical" evidence="7">
    <location>
        <begin position="72"/>
        <end position="93"/>
    </location>
</feature>
<dbReference type="PANTHER" id="PTHR30193">
    <property type="entry name" value="ABC TRANSPORTER PERMEASE PROTEIN"/>
    <property type="match status" value="1"/>
</dbReference>
<proteinExistence type="inferred from homology"/>
<evidence type="ECO:0000313" key="10">
    <source>
        <dbReference type="Proteomes" id="UP001156691"/>
    </source>
</evidence>
<feature type="transmembrane region" description="Helical" evidence="7">
    <location>
        <begin position="105"/>
        <end position="125"/>
    </location>
</feature>
<gene>
    <name evidence="9" type="ORF">GCM10010862_49170</name>
</gene>
<feature type="transmembrane region" description="Helical" evidence="7">
    <location>
        <begin position="12"/>
        <end position="38"/>
    </location>
</feature>